<organism evidence="1 2">
    <name type="scientific">Coleofasciculus chthonoplastes PCC 7420</name>
    <dbReference type="NCBI Taxonomy" id="118168"/>
    <lineage>
        <taxon>Bacteria</taxon>
        <taxon>Bacillati</taxon>
        <taxon>Cyanobacteriota</taxon>
        <taxon>Cyanophyceae</taxon>
        <taxon>Coleofasciculales</taxon>
        <taxon>Coleofasciculaceae</taxon>
        <taxon>Coleofasciculus</taxon>
    </lineage>
</organism>
<accession>B4W4T0</accession>
<dbReference type="AlphaFoldDB" id="B4W4T0"/>
<dbReference type="HOGENOM" id="CLU_2936560_0_0_3"/>
<evidence type="ECO:0000313" key="1">
    <source>
        <dbReference type="EMBL" id="EDX70804.1"/>
    </source>
</evidence>
<name>B4W4T0_9CYAN</name>
<gene>
    <name evidence="1" type="ORF">MC7420_1548</name>
</gene>
<dbReference type="Proteomes" id="UP000003835">
    <property type="component" value="Unassembled WGS sequence"/>
</dbReference>
<protein>
    <submittedName>
        <fullName evidence="1">Uncharacterized protein</fullName>
    </submittedName>
</protein>
<evidence type="ECO:0000313" key="2">
    <source>
        <dbReference type="Proteomes" id="UP000003835"/>
    </source>
</evidence>
<keyword evidence="2" id="KW-1185">Reference proteome</keyword>
<proteinExistence type="predicted"/>
<sequence length="60" mass="6279">MALEEGTTAPEMMLLPYSKLPATGSRIPSMSTGGAAMKAMMKQVVAVKRVGIISTPNQPT</sequence>
<dbReference type="EMBL" id="DS989881">
    <property type="protein sequence ID" value="EDX70804.1"/>
    <property type="molecule type" value="Genomic_DNA"/>
</dbReference>
<reference evidence="1 2" key="1">
    <citation type="submission" date="2008-07" db="EMBL/GenBank/DDBJ databases">
        <authorList>
            <person name="Tandeau de Marsac N."/>
            <person name="Ferriera S."/>
            <person name="Johnson J."/>
            <person name="Kravitz S."/>
            <person name="Beeson K."/>
            <person name="Sutton G."/>
            <person name="Rogers Y.-H."/>
            <person name="Friedman R."/>
            <person name="Frazier M."/>
            <person name="Venter J.C."/>
        </authorList>
    </citation>
    <scope>NUCLEOTIDE SEQUENCE [LARGE SCALE GENOMIC DNA]</scope>
    <source>
        <strain evidence="1 2">PCC 7420</strain>
    </source>
</reference>
<dbReference type="eggNOG" id="ENOG5033NWD">
    <property type="taxonomic scope" value="Bacteria"/>
</dbReference>